<dbReference type="EMBL" id="GGEC01065250">
    <property type="protein sequence ID" value="MBX45734.1"/>
    <property type="molecule type" value="Transcribed_RNA"/>
</dbReference>
<evidence type="ECO:0000313" key="1">
    <source>
        <dbReference type="EMBL" id="MBX45734.1"/>
    </source>
</evidence>
<sequence>MAISGEKFWSSQPWQCIAYKLGVGRVNSLQTGINLSCKHCKFFGLEFFNSMGCREARRRATMTCSCSSLPLLVSTGDEDKLGDDESC</sequence>
<reference evidence="1" key="1">
    <citation type="submission" date="2018-02" db="EMBL/GenBank/DDBJ databases">
        <title>Rhizophora mucronata_Transcriptome.</title>
        <authorList>
            <person name="Meera S.P."/>
            <person name="Sreeshan A."/>
            <person name="Augustine A."/>
        </authorList>
    </citation>
    <scope>NUCLEOTIDE SEQUENCE</scope>
    <source>
        <tissue evidence="1">Leaf</tissue>
    </source>
</reference>
<proteinExistence type="predicted"/>
<organism evidence="1">
    <name type="scientific">Rhizophora mucronata</name>
    <name type="common">Asiatic mangrove</name>
    <dbReference type="NCBI Taxonomy" id="61149"/>
    <lineage>
        <taxon>Eukaryota</taxon>
        <taxon>Viridiplantae</taxon>
        <taxon>Streptophyta</taxon>
        <taxon>Embryophyta</taxon>
        <taxon>Tracheophyta</taxon>
        <taxon>Spermatophyta</taxon>
        <taxon>Magnoliopsida</taxon>
        <taxon>eudicotyledons</taxon>
        <taxon>Gunneridae</taxon>
        <taxon>Pentapetalae</taxon>
        <taxon>rosids</taxon>
        <taxon>fabids</taxon>
        <taxon>Malpighiales</taxon>
        <taxon>Rhizophoraceae</taxon>
        <taxon>Rhizophora</taxon>
    </lineage>
</organism>
<name>A0A2P2NTI0_RHIMU</name>
<dbReference type="AlphaFoldDB" id="A0A2P2NTI0"/>
<accession>A0A2P2NTI0</accession>
<protein>
    <submittedName>
        <fullName evidence="1">Uncharacterized protein MANES_09G158800</fullName>
    </submittedName>
</protein>